<dbReference type="STRING" id="2656787.A0A370TGJ8"/>
<keyword evidence="2" id="KW-0472">Membrane</keyword>
<dbReference type="OrthoDB" id="3533814at2759"/>
<name>A0A370TGJ8_9HELO</name>
<feature type="transmembrane region" description="Helical" evidence="2">
    <location>
        <begin position="259"/>
        <end position="282"/>
    </location>
</feature>
<dbReference type="AlphaFoldDB" id="A0A370TGJ8"/>
<evidence type="ECO:0000256" key="1">
    <source>
        <dbReference type="SAM" id="MobiDB-lite"/>
    </source>
</evidence>
<keyword evidence="2" id="KW-1133">Transmembrane helix</keyword>
<feature type="transmembrane region" description="Helical" evidence="2">
    <location>
        <begin position="320"/>
        <end position="339"/>
    </location>
</feature>
<feature type="domain" description="DUF6594" evidence="3">
    <location>
        <begin position="76"/>
        <end position="332"/>
    </location>
</feature>
<feature type="transmembrane region" description="Helical" evidence="2">
    <location>
        <begin position="294"/>
        <end position="313"/>
    </location>
</feature>
<gene>
    <name evidence="4" type="ORF">BP5553_07450</name>
</gene>
<evidence type="ECO:0000313" key="5">
    <source>
        <dbReference type="Proteomes" id="UP000254866"/>
    </source>
</evidence>
<reference evidence="4 5" key="1">
    <citation type="journal article" date="2018" name="IMA Fungus">
        <title>IMA Genome-F 9: Draft genome sequence of Annulohypoxylon stygium, Aspergillus mulundensis, Berkeleyomyces basicola (syn. Thielaviopsis basicola), Ceratocystis smalleyi, two Cercospora beticola strains, Coleophoma cylindrospora, Fusarium fracticaudum, Phialophora cf. hyalina, and Morchella septimelata.</title>
        <authorList>
            <person name="Wingfield B.D."/>
            <person name="Bills G.F."/>
            <person name="Dong Y."/>
            <person name="Huang W."/>
            <person name="Nel W.J."/>
            <person name="Swalarsk-Parry B.S."/>
            <person name="Vaghefi N."/>
            <person name="Wilken P.M."/>
            <person name="An Z."/>
            <person name="de Beer Z.W."/>
            <person name="De Vos L."/>
            <person name="Chen L."/>
            <person name="Duong T.A."/>
            <person name="Gao Y."/>
            <person name="Hammerbacher A."/>
            <person name="Kikkert J.R."/>
            <person name="Li Y."/>
            <person name="Li H."/>
            <person name="Li K."/>
            <person name="Li Q."/>
            <person name="Liu X."/>
            <person name="Ma X."/>
            <person name="Naidoo K."/>
            <person name="Pethybridge S.J."/>
            <person name="Sun J."/>
            <person name="Steenkamp E.T."/>
            <person name="van der Nest M.A."/>
            <person name="van Wyk S."/>
            <person name="Wingfield M.J."/>
            <person name="Xiong C."/>
            <person name="Yue Q."/>
            <person name="Zhang X."/>
        </authorList>
    </citation>
    <scope>NUCLEOTIDE SEQUENCE [LARGE SCALE GENOMIC DNA]</scope>
    <source>
        <strain evidence="4 5">BP 5553</strain>
    </source>
</reference>
<dbReference type="PANTHER" id="PTHR34502">
    <property type="entry name" value="DUF6594 DOMAIN-CONTAINING PROTEIN-RELATED"/>
    <property type="match status" value="1"/>
</dbReference>
<evidence type="ECO:0000256" key="2">
    <source>
        <dbReference type="SAM" id="Phobius"/>
    </source>
</evidence>
<comment type="caution">
    <text evidence="4">The sequence shown here is derived from an EMBL/GenBank/DDBJ whole genome shotgun (WGS) entry which is preliminary data.</text>
</comment>
<dbReference type="Pfam" id="PF20237">
    <property type="entry name" value="DUF6594"/>
    <property type="match status" value="1"/>
</dbReference>
<dbReference type="Proteomes" id="UP000254866">
    <property type="component" value="Unassembled WGS sequence"/>
</dbReference>
<organism evidence="4 5">
    <name type="scientific">Venustampulla echinocandica</name>
    <dbReference type="NCBI Taxonomy" id="2656787"/>
    <lineage>
        <taxon>Eukaryota</taxon>
        <taxon>Fungi</taxon>
        <taxon>Dikarya</taxon>
        <taxon>Ascomycota</taxon>
        <taxon>Pezizomycotina</taxon>
        <taxon>Leotiomycetes</taxon>
        <taxon>Helotiales</taxon>
        <taxon>Pleuroascaceae</taxon>
        <taxon>Venustampulla</taxon>
    </lineage>
</organism>
<protein>
    <recommendedName>
        <fullName evidence="3">DUF6594 domain-containing protein</fullName>
    </recommendedName>
</protein>
<dbReference type="RefSeq" id="XP_031867304.1">
    <property type="nucleotide sequence ID" value="XM_032016073.1"/>
</dbReference>
<dbReference type="InterPro" id="IPR046529">
    <property type="entry name" value="DUF6594"/>
</dbReference>
<keyword evidence="2" id="KW-0812">Transmembrane</keyword>
<evidence type="ECO:0000259" key="3">
    <source>
        <dbReference type="Pfam" id="PF20237"/>
    </source>
</evidence>
<feature type="region of interest" description="Disordered" evidence="1">
    <location>
        <begin position="1"/>
        <end position="33"/>
    </location>
</feature>
<sequence length="345" mass="38651">MSRLESSDNQVDPERGMPSGGNGSGDSLIHEGGTSAGQSWIPKHLFPCVGKQSNTPKPRLPGVIVPKTLKEYAKGYPRLAAFLDIDENFMLYRRFGVLQARILLYKQDELRGLEEKLDRKDKVHSDPELLLSRERQDQGGESRKELMREIGEAFKDYAQLLAIARDIATLSQPPPSDYMSVYNYFQQNRPLCQEEAHIYHQEDLVALKPAREHSCLDSLVEKMFRKLRPNTRIHDRRGAHTGSTEKGLVLFDIDRVNRVVSIIVTMAVVGLLMAPVCPLWKLTREQTKISIGKTIAVMFGFTSVFSGMLFLVTRAKRQEIMSAAAAYAAVLMVFLGSQVSPTNGG</sequence>
<dbReference type="GeneID" id="43600299"/>
<dbReference type="PANTHER" id="PTHR34502:SF3">
    <property type="entry name" value="DUF6594 DOMAIN-CONTAINING PROTEIN"/>
    <property type="match status" value="1"/>
</dbReference>
<keyword evidence="5" id="KW-1185">Reference proteome</keyword>
<accession>A0A370TGJ8</accession>
<dbReference type="EMBL" id="NPIC01000007">
    <property type="protein sequence ID" value="RDL34322.1"/>
    <property type="molecule type" value="Genomic_DNA"/>
</dbReference>
<evidence type="ECO:0000313" key="4">
    <source>
        <dbReference type="EMBL" id="RDL34322.1"/>
    </source>
</evidence>
<proteinExistence type="predicted"/>